<name>A0A2K8NZX3_9MOLU</name>
<gene>
    <name evidence="2" type="ORF">EMELA_v1c08040</name>
</gene>
<dbReference type="KEGG" id="eml:EMELA_v1c08040"/>
<proteinExistence type="predicted"/>
<organism evidence="2 3">
    <name type="scientific">Mesoplasma melaleucae</name>
    <dbReference type="NCBI Taxonomy" id="81459"/>
    <lineage>
        <taxon>Bacteria</taxon>
        <taxon>Bacillati</taxon>
        <taxon>Mycoplasmatota</taxon>
        <taxon>Mollicutes</taxon>
        <taxon>Entomoplasmatales</taxon>
        <taxon>Entomoplasmataceae</taxon>
        <taxon>Mesoplasma</taxon>
    </lineage>
</organism>
<keyword evidence="3" id="KW-1185">Reference proteome</keyword>
<feature type="compositionally biased region" description="Acidic residues" evidence="1">
    <location>
        <begin position="37"/>
        <end position="67"/>
    </location>
</feature>
<protein>
    <submittedName>
        <fullName evidence="2">Uncharacterized protein</fullName>
    </submittedName>
</protein>
<accession>A0A2K8NZX3</accession>
<sequence>MLRRIIKLDEDGKEMVDEDGQYVFEEIEIPDAKSSEEDSTDSTEDDQVLNESADSVDEVDEVTEEAADSNPEPIEENPWKEKIRSCGLTDEEIYLLIQRFQANLNAESAIEKIDALPDEKKQKILLNLGVNLKDKTIN</sequence>
<evidence type="ECO:0000313" key="2">
    <source>
        <dbReference type="EMBL" id="ATZ18291.1"/>
    </source>
</evidence>
<dbReference type="Proteomes" id="UP000231896">
    <property type="component" value="Chromosome"/>
</dbReference>
<dbReference type="EMBL" id="CP024964">
    <property type="protein sequence ID" value="ATZ18291.1"/>
    <property type="molecule type" value="Genomic_DNA"/>
</dbReference>
<dbReference type="RefSeq" id="WP_028124385.1">
    <property type="nucleotide sequence ID" value="NZ_CP024964.1"/>
</dbReference>
<dbReference type="AlphaFoldDB" id="A0A2K8NZX3"/>
<evidence type="ECO:0000256" key="1">
    <source>
        <dbReference type="SAM" id="MobiDB-lite"/>
    </source>
</evidence>
<feature type="region of interest" description="Disordered" evidence="1">
    <location>
        <begin position="27"/>
        <end position="81"/>
    </location>
</feature>
<evidence type="ECO:0000313" key="3">
    <source>
        <dbReference type="Proteomes" id="UP000231896"/>
    </source>
</evidence>
<reference evidence="2 3" key="1">
    <citation type="submission" date="2017-11" db="EMBL/GenBank/DDBJ databases">
        <title>Genome sequence of Entomoplasma melaleucae M1 (ATCC 49191).</title>
        <authorList>
            <person name="Lo W.-S."/>
            <person name="Gasparich G.E."/>
            <person name="Kuo C.-H."/>
        </authorList>
    </citation>
    <scope>NUCLEOTIDE SEQUENCE [LARGE SCALE GENOMIC DNA]</scope>
    <source>
        <strain evidence="2 3">M1</strain>
    </source>
</reference>